<dbReference type="EMBL" id="OX459118">
    <property type="protein sequence ID" value="CAI9092278.1"/>
    <property type="molecule type" value="Genomic_DNA"/>
</dbReference>
<evidence type="ECO:0000256" key="3">
    <source>
        <dbReference type="SAM" id="MobiDB-lite"/>
    </source>
</evidence>
<feature type="region of interest" description="Disordered" evidence="3">
    <location>
        <begin position="295"/>
        <end position="325"/>
    </location>
</feature>
<gene>
    <name evidence="4" type="ORF">OLC1_LOCUS3984</name>
</gene>
<evidence type="ECO:0000256" key="2">
    <source>
        <dbReference type="ARBA" id="ARBA00023163"/>
    </source>
</evidence>
<keyword evidence="2" id="KW-0804">Transcription</keyword>
<dbReference type="PANTHER" id="PTHR31636">
    <property type="entry name" value="OSJNBA0084A10.13 PROTEIN-RELATED"/>
    <property type="match status" value="1"/>
</dbReference>
<evidence type="ECO:0000256" key="1">
    <source>
        <dbReference type="ARBA" id="ARBA00023015"/>
    </source>
</evidence>
<dbReference type="InterPro" id="IPR005202">
    <property type="entry name" value="TF_GRAS"/>
</dbReference>
<reference evidence="4" key="1">
    <citation type="submission" date="2023-03" db="EMBL/GenBank/DDBJ databases">
        <authorList>
            <person name="Julca I."/>
        </authorList>
    </citation>
    <scope>NUCLEOTIDE SEQUENCE</scope>
</reference>
<keyword evidence="1" id="KW-0805">Transcription regulation</keyword>
<keyword evidence="5" id="KW-1185">Reference proteome</keyword>
<proteinExistence type="predicted"/>
<accession>A0AAV1CCL0</accession>
<name>A0AAV1CCL0_OLDCO</name>
<protein>
    <submittedName>
        <fullName evidence="4">OLC1v1027475C1</fullName>
    </submittedName>
</protein>
<dbReference type="Pfam" id="PF03514">
    <property type="entry name" value="GRAS"/>
    <property type="match status" value="1"/>
</dbReference>
<dbReference type="Proteomes" id="UP001161247">
    <property type="component" value="Chromosome 1"/>
</dbReference>
<dbReference type="AlphaFoldDB" id="A0AAV1CCL0"/>
<organism evidence="4 5">
    <name type="scientific">Oldenlandia corymbosa var. corymbosa</name>
    <dbReference type="NCBI Taxonomy" id="529605"/>
    <lineage>
        <taxon>Eukaryota</taxon>
        <taxon>Viridiplantae</taxon>
        <taxon>Streptophyta</taxon>
        <taxon>Embryophyta</taxon>
        <taxon>Tracheophyta</taxon>
        <taxon>Spermatophyta</taxon>
        <taxon>Magnoliopsida</taxon>
        <taxon>eudicotyledons</taxon>
        <taxon>Gunneridae</taxon>
        <taxon>Pentapetalae</taxon>
        <taxon>asterids</taxon>
        <taxon>lamiids</taxon>
        <taxon>Gentianales</taxon>
        <taxon>Rubiaceae</taxon>
        <taxon>Rubioideae</taxon>
        <taxon>Spermacoceae</taxon>
        <taxon>Hedyotis-Oldenlandia complex</taxon>
        <taxon>Oldenlandia</taxon>
    </lineage>
</organism>
<evidence type="ECO:0000313" key="4">
    <source>
        <dbReference type="EMBL" id="CAI9092278.1"/>
    </source>
</evidence>
<evidence type="ECO:0000313" key="5">
    <source>
        <dbReference type="Proteomes" id="UP001161247"/>
    </source>
</evidence>
<sequence length="700" mass="76245">MASGFSAGGGPDFYTVGNGINNGRSASMMSINNTPQVPYRSTLAGIIPDPASHSINRRSDLNGKRSLTEFQQQQHQLLQQHQQFQFQQQQQQHQHQQQMVGLGALYNNLRNVKPRVNYGPMSSSPISPLSPVDLSSAVSSLSPELSSISSSSLPMNSRFGLPILQQQLRQQQQQLQQRMNNLAANSLANGNILYGTPNRFSSPTMNGSISFPNSGHLRRPAATVMPITTMGMSGQQLLTPAEDETATEKKMLNRLHELEKELLDDDENCSGSGSGDAVSVVTNSEWSDTINNLNLITTNPNQNKAGISPSPTSSSSSCSSTSASPPIITCPRQSISDVATAISECRMDAAVETLTRLTQVSNFKGTSEQRLTAYMASALRSRVNPTEYPPPVSELYNKDHAVSTQMLYEVSPCFKLGFMAANLAILEAVSESDQLKVHVIDFDIQGGQYLHLLHALAGKKGAEKPAVLKITSFVDFGNGEENRLKAVGDELAGLAKKLGVTLCFNVMSLKINELSREKIGVEPDEPLAVNFAFKLYKLPDESVSTDNLRDEVLRRVKALSPKVVTLVEQEMNSNTAPFVSRVNEACGYYGVLFESLDATVAKDSSERVRIEEGLGRKMANSVACEGRDRVERCEVFGKWRARLSMAGFEPKLVSPLVADSLRFKLNSGPRGNPGFTVNEQSGGICFGWMGRTLAVASAWR</sequence>